<dbReference type="Proteomes" id="UP001516400">
    <property type="component" value="Unassembled WGS sequence"/>
</dbReference>
<protein>
    <submittedName>
        <fullName evidence="1">Uncharacterized protein</fullName>
    </submittedName>
</protein>
<gene>
    <name evidence="1" type="ORF">HHI36_006464</name>
</gene>
<organism evidence="1 2">
    <name type="scientific">Cryptolaemus montrouzieri</name>
    <dbReference type="NCBI Taxonomy" id="559131"/>
    <lineage>
        <taxon>Eukaryota</taxon>
        <taxon>Metazoa</taxon>
        <taxon>Ecdysozoa</taxon>
        <taxon>Arthropoda</taxon>
        <taxon>Hexapoda</taxon>
        <taxon>Insecta</taxon>
        <taxon>Pterygota</taxon>
        <taxon>Neoptera</taxon>
        <taxon>Endopterygota</taxon>
        <taxon>Coleoptera</taxon>
        <taxon>Polyphaga</taxon>
        <taxon>Cucujiformia</taxon>
        <taxon>Coccinelloidea</taxon>
        <taxon>Coccinellidae</taxon>
        <taxon>Scymninae</taxon>
        <taxon>Scymnini</taxon>
        <taxon>Cryptolaemus</taxon>
    </lineage>
</organism>
<reference evidence="1 2" key="1">
    <citation type="journal article" date="2021" name="BMC Biol.">
        <title>Horizontally acquired antibacterial genes associated with adaptive radiation of ladybird beetles.</title>
        <authorList>
            <person name="Li H.S."/>
            <person name="Tang X.F."/>
            <person name="Huang Y.H."/>
            <person name="Xu Z.Y."/>
            <person name="Chen M.L."/>
            <person name="Du X.Y."/>
            <person name="Qiu B.Y."/>
            <person name="Chen P.T."/>
            <person name="Zhang W."/>
            <person name="Slipinski A."/>
            <person name="Escalona H.E."/>
            <person name="Waterhouse R.M."/>
            <person name="Zwick A."/>
            <person name="Pang H."/>
        </authorList>
    </citation>
    <scope>NUCLEOTIDE SEQUENCE [LARGE SCALE GENOMIC DNA]</scope>
    <source>
        <strain evidence="1">SYSU2018</strain>
    </source>
</reference>
<accession>A0ABD2NY87</accession>
<evidence type="ECO:0000313" key="1">
    <source>
        <dbReference type="EMBL" id="KAL3283316.1"/>
    </source>
</evidence>
<dbReference type="EMBL" id="JABFTP020000144">
    <property type="protein sequence ID" value="KAL3283316.1"/>
    <property type="molecule type" value="Genomic_DNA"/>
</dbReference>
<dbReference type="AlphaFoldDB" id="A0ABD2NY87"/>
<evidence type="ECO:0000313" key="2">
    <source>
        <dbReference type="Proteomes" id="UP001516400"/>
    </source>
</evidence>
<comment type="caution">
    <text evidence="1">The sequence shown here is derived from an EMBL/GenBank/DDBJ whole genome shotgun (WGS) entry which is preliminary data.</text>
</comment>
<name>A0ABD2NY87_9CUCU</name>
<sequence length="88" mass="10264">MQHFRECLGECSWDVVLREADVNRAYDALNGVIRSKMDPIFPEKARAKKSSVTVAWINRGIRVSWRNKVFCMEGYDLDGSRKRTIRKT</sequence>
<proteinExistence type="predicted"/>
<keyword evidence="2" id="KW-1185">Reference proteome</keyword>